<evidence type="ECO:0000313" key="1">
    <source>
        <dbReference type="EMBL" id="KKQ34655.1"/>
    </source>
</evidence>
<reference evidence="1 2" key="1">
    <citation type="journal article" date="2015" name="Nature">
        <title>rRNA introns, odd ribosomes, and small enigmatic genomes across a large radiation of phyla.</title>
        <authorList>
            <person name="Brown C.T."/>
            <person name="Hug L.A."/>
            <person name="Thomas B.C."/>
            <person name="Sharon I."/>
            <person name="Castelle C.J."/>
            <person name="Singh A."/>
            <person name="Wilkins M.J."/>
            <person name="Williams K.H."/>
            <person name="Banfield J.F."/>
        </authorList>
    </citation>
    <scope>NUCLEOTIDE SEQUENCE [LARGE SCALE GENOMIC DNA]</scope>
</reference>
<accession>A0A0G0H819</accession>
<dbReference type="EMBL" id="LBTH01000051">
    <property type="protein sequence ID" value="KKQ34655.1"/>
    <property type="molecule type" value="Genomic_DNA"/>
</dbReference>
<sequence>MIANNTENYCSDCPLMRDGVCTNIEGKLDGLNGDKKRTVFSFANRERLERLYFHVFGSGVGEHMQDTIAPGILQKIICDCPPKAPIDASLTTLVEVAGIYLKGQRN</sequence>
<evidence type="ECO:0000313" key="2">
    <source>
        <dbReference type="Proteomes" id="UP000034852"/>
    </source>
</evidence>
<name>A0A0G0H819_9BACT</name>
<comment type="caution">
    <text evidence="1">The sequence shown here is derived from an EMBL/GenBank/DDBJ whole genome shotgun (WGS) entry which is preliminary data.</text>
</comment>
<dbReference type="Proteomes" id="UP000034852">
    <property type="component" value="Unassembled WGS sequence"/>
</dbReference>
<gene>
    <name evidence="1" type="ORF">US52_C0051G0007</name>
</gene>
<organism evidence="1 2">
    <name type="scientific">candidate division WS6 bacterium GW2011_GWA2_37_6</name>
    <dbReference type="NCBI Taxonomy" id="1619087"/>
    <lineage>
        <taxon>Bacteria</taxon>
        <taxon>Candidatus Dojkabacteria</taxon>
    </lineage>
</organism>
<proteinExistence type="predicted"/>
<dbReference type="AlphaFoldDB" id="A0A0G0H819"/>
<protein>
    <submittedName>
        <fullName evidence="1">Uncharacterized protein</fullName>
    </submittedName>
</protein>